<feature type="compositionally biased region" description="Basic residues" evidence="1">
    <location>
        <begin position="332"/>
        <end position="341"/>
    </location>
</feature>
<sequence>MDANCLPSSCNISRRNSLLFEYVKPWRRSHRSHSIHWRSRSFMCQDNEVYASPTSLKEPLNVGGAPTRDRSRKSACLSSSTEDVTFGRPSSIQESPISRNEQIELTPAELPKSEEKKYLFDNSDISDGTFDSTENLIDAVQATEQQNAAPPRIAVTPQSPVAAPSEQDLSLTRHSQPVPVSITTTTLQDDVVVGPVTFSNDLEPQSLTARTSRSLEQPVQEKQEVSSSGFPKPARPPPPSQMATLSKNSGTYQRVPCTDNRISEQERFGRGHVSGTNGALTVKPRTNTVYSGPVPCLRSNKNGYECSPRRQPKADGSPVHQRTGTPQQPARHGVHQPKRHPADRTGIPHSNSSQDLHSEEMAKEMVVVGTCTALYDFTSKSW</sequence>
<feature type="region of interest" description="Disordered" evidence="1">
    <location>
        <begin position="203"/>
        <end position="357"/>
    </location>
</feature>
<evidence type="ECO:0000313" key="2">
    <source>
        <dbReference type="EMBL" id="VDK72361.1"/>
    </source>
</evidence>
<evidence type="ECO:0000313" key="3">
    <source>
        <dbReference type="Proteomes" id="UP000281553"/>
    </source>
</evidence>
<keyword evidence="3" id="KW-1185">Reference proteome</keyword>
<evidence type="ECO:0000256" key="1">
    <source>
        <dbReference type="SAM" id="MobiDB-lite"/>
    </source>
</evidence>
<accession>A0A3P6U6J5</accession>
<feature type="compositionally biased region" description="Polar residues" evidence="1">
    <location>
        <begin position="76"/>
        <end position="100"/>
    </location>
</feature>
<dbReference type="Proteomes" id="UP000281553">
    <property type="component" value="Unassembled WGS sequence"/>
</dbReference>
<dbReference type="AlphaFoldDB" id="A0A3P6U6J5"/>
<proteinExistence type="predicted"/>
<name>A0A3P6U6J5_DIBLA</name>
<protein>
    <submittedName>
        <fullName evidence="2">Uncharacterized protein</fullName>
    </submittedName>
</protein>
<feature type="region of interest" description="Disordered" evidence="1">
    <location>
        <begin position="55"/>
        <end position="101"/>
    </location>
</feature>
<feature type="region of interest" description="Disordered" evidence="1">
    <location>
        <begin position="145"/>
        <end position="174"/>
    </location>
</feature>
<gene>
    <name evidence="2" type="ORF">DILT_LOCUS2405</name>
</gene>
<feature type="compositionally biased region" description="Polar residues" evidence="1">
    <location>
        <begin position="203"/>
        <end position="217"/>
    </location>
</feature>
<organism evidence="2 3">
    <name type="scientific">Dibothriocephalus latus</name>
    <name type="common">Fish tapeworm</name>
    <name type="synonym">Diphyllobothrium latum</name>
    <dbReference type="NCBI Taxonomy" id="60516"/>
    <lineage>
        <taxon>Eukaryota</taxon>
        <taxon>Metazoa</taxon>
        <taxon>Spiralia</taxon>
        <taxon>Lophotrochozoa</taxon>
        <taxon>Platyhelminthes</taxon>
        <taxon>Cestoda</taxon>
        <taxon>Eucestoda</taxon>
        <taxon>Diphyllobothriidea</taxon>
        <taxon>Diphyllobothriidae</taxon>
        <taxon>Dibothriocephalus</taxon>
    </lineage>
</organism>
<feature type="compositionally biased region" description="Polar residues" evidence="1">
    <location>
        <begin position="274"/>
        <end position="290"/>
    </location>
</feature>
<reference evidence="2 3" key="1">
    <citation type="submission" date="2018-11" db="EMBL/GenBank/DDBJ databases">
        <authorList>
            <consortium name="Pathogen Informatics"/>
        </authorList>
    </citation>
    <scope>NUCLEOTIDE SEQUENCE [LARGE SCALE GENOMIC DNA]</scope>
</reference>
<feature type="compositionally biased region" description="Polar residues" evidence="1">
    <location>
        <begin position="241"/>
        <end position="252"/>
    </location>
</feature>
<dbReference type="EMBL" id="UYRU01042047">
    <property type="protein sequence ID" value="VDK72361.1"/>
    <property type="molecule type" value="Genomic_DNA"/>
</dbReference>